<dbReference type="PANTHER" id="PTHR11851:SF224">
    <property type="entry name" value="PROCESSING PROTEASE"/>
    <property type="match status" value="1"/>
</dbReference>
<evidence type="ECO:0000259" key="3">
    <source>
        <dbReference type="Pfam" id="PF05193"/>
    </source>
</evidence>
<feature type="domain" description="Peptidase M16 N-terminal" evidence="2">
    <location>
        <begin position="87"/>
        <end position="172"/>
    </location>
</feature>
<protein>
    <recommendedName>
        <fullName evidence="5">Insulinase family protein</fullName>
    </recommendedName>
</protein>
<dbReference type="InterPro" id="IPR007863">
    <property type="entry name" value="Peptidase_M16_C"/>
</dbReference>
<reference evidence="4" key="1">
    <citation type="submission" date="2020-02" db="EMBL/GenBank/DDBJ databases">
        <authorList>
            <person name="Meier V. D."/>
        </authorList>
    </citation>
    <scope>NUCLEOTIDE SEQUENCE</scope>
    <source>
        <strain evidence="4">AVDCRST_MAG95</strain>
    </source>
</reference>
<gene>
    <name evidence="4" type="ORF">AVDCRST_MAG95-1577</name>
</gene>
<evidence type="ECO:0000313" key="4">
    <source>
        <dbReference type="EMBL" id="CAA9244519.1"/>
    </source>
</evidence>
<dbReference type="InterPro" id="IPR011765">
    <property type="entry name" value="Pept_M16_N"/>
</dbReference>
<dbReference type="InterPro" id="IPR050361">
    <property type="entry name" value="MPP/UQCRC_Complex"/>
</dbReference>
<dbReference type="GO" id="GO:0046872">
    <property type="term" value="F:metal ion binding"/>
    <property type="evidence" value="ECO:0007669"/>
    <property type="project" value="InterPro"/>
</dbReference>
<name>A0A6J4I9E9_9BACT</name>
<dbReference type="SUPFAM" id="SSF63411">
    <property type="entry name" value="LuxS/MPP-like metallohydrolase"/>
    <property type="match status" value="2"/>
</dbReference>
<organism evidence="4">
    <name type="scientific">uncultured Adhaeribacter sp</name>
    <dbReference type="NCBI Taxonomy" id="448109"/>
    <lineage>
        <taxon>Bacteria</taxon>
        <taxon>Pseudomonadati</taxon>
        <taxon>Bacteroidota</taxon>
        <taxon>Cytophagia</taxon>
        <taxon>Cytophagales</taxon>
        <taxon>Hymenobacteraceae</taxon>
        <taxon>Adhaeribacter</taxon>
        <taxon>environmental samples</taxon>
    </lineage>
</organism>
<proteinExistence type="predicted"/>
<dbReference type="PANTHER" id="PTHR11851">
    <property type="entry name" value="METALLOPROTEASE"/>
    <property type="match status" value="1"/>
</dbReference>
<evidence type="ECO:0000259" key="2">
    <source>
        <dbReference type="Pfam" id="PF00675"/>
    </source>
</evidence>
<dbReference type="Pfam" id="PF00675">
    <property type="entry name" value="Peptidase_M16"/>
    <property type="match status" value="1"/>
</dbReference>
<feature type="signal peptide" evidence="1">
    <location>
        <begin position="1"/>
        <end position="22"/>
    </location>
</feature>
<evidence type="ECO:0008006" key="5">
    <source>
        <dbReference type="Google" id="ProtNLM"/>
    </source>
</evidence>
<feature type="chain" id="PRO_5026945934" description="Insulinase family protein" evidence="1">
    <location>
        <begin position="23"/>
        <end position="688"/>
    </location>
</feature>
<accession>A0A6J4I9E9</accession>
<dbReference type="InterPro" id="IPR011249">
    <property type="entry name" value="Metalloenz_LuxS/M16"/>
</dbReference>
<keyword evidence="1" id="KW-0732">Signal</keyword>
<evidence type="ECO:0000256" key="1">
    <source>
        <dbReference type="SAM" id="SignalP"/>
    </source>
</evidence>
<dbReference type="AlphaFoldDB" id="A0A6J4I9E9"/>
<sequence length="688" mass="75499">MKRLYFSIFLLVCGTLSLQAQNQTPPPPGPAPDIQVGQAASFTLKNGLKVFVVENHQLPVVSLSLVLENDPIIQGDKAGYVDIAGALMRTGTKTRSKEKLDEEIDYIGGSLDASASGMSASSLRKHLNKLLELASDVVLNPDFKQEELDKIKKQTLSRLAEAQANPNVIQGIVRNALLYGKNHPFGEIPSEKSINSITLSDVQGYYNTYYKPNVGYLAIVGDISVKEAKTLAKKYFGNWKKGDLKHSNLPAPPTVAATRVAIVDRPAAVQSVIAVANVTDLKPNAEDAIAARVMNTLLGGSFSRLTQNLREKHGYTYGAYSDLSASKYTGEFTAIASVRNAVTDSAVQEILFEINRLRTEKVSTEELQKIKNMVTGEFARSLEDPNTVALFAINTARYGLAPDYYRNYLKKVAALTPENILQVAQKHLKPEQASIVVVGNADQIEDRLKRFDKDGTLEYYTPFAETAERTTLALPAGATANKVLVTYINALGGRANLEKIKDMIVRSSITSQGATLTYTQYLKGFDKIVQSVKVGDVEIQKTIINGNKGKVISQNQTRTMSAAEVADQKAQFGLNSILKFAETGVRADLNTLERLNGRRAYRVELVLPGGQQLYQYFDLETGLKVREVVITPTDIGNATQVTDFKNYQPVSGVQFPYLSELRAGNQVITTTVQSVEVNKNLKDELFKL</sequence>
<dbReference type="Pfam" id="PF05193">
    <property type="entry name" value="Peptidase_M16_C"/>
    <property type="match status" value="1"/>
</dbReference>
<feature type="domain" description="Peptidase M16 C-terminal" evidence="3">
    <location>
        <begin position="196"/>
        <end position="373"/>
    </location>
</feature>
<dbReference type="EMBL" id="CADCTJ010000494">
    <property type="protein sequence ID" value="CAA9244519.1"/>
    <property type="molecule type" value="Genomic_DNA"/>
</dbReference>
<dbReference type="Gene3D" id="3.30.830.10">
    <property type="entry name" value="Metalloenzyme, LuxS/M16 peptidase-like"/>
    <property type="match status" value="2"/>
</dbReference>